<dbReference type="InterPro" id="IPR014876">
    <property type="entry name" value="DEK_C"/>
</dbReference>
<evidence type="ECO:0000256" key="3">
    <source>
        <dbReference type="ARBA" id="ARBA00023125"/>
    </source>
</evidence>
<reference evidence="7" key="1">
    <citation type="submission" date="2018-01" db="EMBL/GenBank/DDBJ databases">
        <authorList>
            <person name="Mao J.F."/>
        </authorList>
    </citation>
    <scope>NUCLEOTIDE SEQUENCE</scope>
    <source>
        <strain evidence="7">Huo1</strain>
        <tissue evidence="7">Leaf</tissue>
    </source>
</reference>
<evidence type="ECO:0000313" key="7">
    <source>
        <dbReference type="EMBL" id="KAG6421307.1"/>
    </source>
</evidence>
<feature type="compositionally biased region" description="Acidic residues" evidence="5">
    <location>
        <begin position="252"/>
        <end position="265"/>
    </location>
</feature>
<evidence type="ECO:0000256" key="1">
    <source>
        <dbReference type="ARBA" id="ARBA00004123"/>
    </source>
</evidence>
<organism evidence="7">
    <name type="scientific">Salvia splendens</name>
    <name type="common">Scarlet sage</name>
    <dbReference type="NCBI Taxonomy" id="180675"/>
    <lineage>
        <taxon>Eukaryota</taxon>
        <taxon>Viridiplantae</taxon>
        <taxon>Streptophyta</taxon>
        <taxon>Embryophyta</taxon>
        <taxon>Tracheophyta</taxon>
        <taxon>Spermatophyta</taxon>
        <taxon>Magnoliopsida</taxon>
        <taxon>eudicotyledons</taxon>
        <taxon>Gunneridae</taxon>
        <taxon>Pentapetalae</taxon>
        <taxon>asterids</taxon>
        <taxon>lamiids</taxon>
        <taxon>Lamiales</taxon>
        <taxon>Lamiaceae</taxon>
        <taxon>Nepetoideae</taxon>
        <taxon>Mentheae</taxon>
        <taxon>Salviinae</taxon>
        <taxon>Salvia</taxon>
        <taxon>Salvia subgen. Calosphace</taxon>
        <taxon>core Calosphace</taxon>
    </lineage>
</organism>
<dbReference type="GO" id="GO:0003677">
    <property type="term" value="F:DNA binding"/>
    <property type="evidence" value="ECO:0007669"/>
    <property type="project" value="UniProtKB-KW"/>
</dbReference>
<feature type="compositionally biased region" description="Basic residues" evidence="5">
    <location>
        <begin position="47"/>
        <end position="57"/>
    </location>
</feature>
<protein>
    <recommendedName>
        <fullName evidence="6">DEK-C domain-containing protein</fullName>
    </recommendedName>
</protein>
<dbReference type="AlphaFoldDB" id="A0A8X8ZWP8"/>
<feature type="region of interest" description="Disordered" evidence="5">
    <location>
        <begin position="1"/>
        <end position="60"/>
    </location>
</feature>
<evidence type="ECO:0000256" key="5">
    <source>
        <dbReference type="SAM" id="MobiDB-lite"/>
    </source>
</evidence>
<dbReference type="Proteomes" id="UP000298416">
    <property type="component" value="Unassembled WGS sequence"/>
</dbReference>
<feature type="compositionally biased region" description="Basic and acidic residues" evidence="5">
    <location>
        <begin position="620"/>
        <end position="641"/>
    </location>
</feature>
<dbReference type="GO" id="GO:0006325">
    <property type="term" value="P:chromatin organization"/>
    <property type="evidence" value="ECO:0007669"/>
    <property type="project" value="UniProtKB-KW"/>
</dbReference>
<keyword evidence="2" id="KW-0156">Chromatin regulator</keyword>
<dbReference type="GO" id="GO:0042393">
    <property type="term" value="F:histone binding"/>
    <property type="evidence" value="ECO:0007669"/>
    <property type="project" value="TreeGrafter"/>
</dbReference>
<feature type="compositionally biased region" description="Low complexity" evidence="5">
    <location>
        <begin position="540"/>
        <end position="549"/>
    </location>
</feature>
<dbReference type="PANTHER" id="PTHR13468">
    <property type="entry name" value="DEK PROTEIN"/>
    <property type="match status" value="1"/>
</dbReference>
<evidence type="ECO:0000313" key="8">
    <source>
        <dbReference type="Proteomes" id="UP000298416"/>
    </source>
</evidence>
<dbReference type="PROSITE" id="PS51998">
    <property type="entry name" value="DEK_C"/>
    <property type="match status" value="1"/>
</dbReference>
<feature type="compositionally biased region" description="Basic and acidic residues" evidence="5">
    <location>
        <begin position="720"/>
        <end position="729"/>
    </location>
</feature>
<proteinExistence type="predicted"/>
<dbReference type="Pfam" id="PF08766">
    <property type="entry name" value="DEK_C"/>
    <property type="match status" value="1"/>
</dbReference>
<dbReference type="PANTHER" id="PTHR13468:SF1">
    <property type="entry name" value="PROTEIN DEK"/>
    <property type="match status" value="1"/>
</dbReference>
<reference evidence="7" key="2">
    <citation type="submission" date="2020-08" db="EMBL/GenBank/DDBJ databases">
        <title>Plant Genome Project.</title>
        <authorList>
            <person name="Zhang R.-G."/>
        </authorList>
    </citation>
    <scope>NUCLEOTIDE SEQUENCE</scope>
    <source>
        <strain evidence="7">Huo1</strain>
        <tissue evidence="7">Leaf</tissue>
    </source>
</reference>
<feature type="region of interest" description="Disordered" evidence="5">
    <location>
        <begin position="218"/>
        <end position="415"/>
    </location>
</feature>
<feature type="compositionally biased region" description="Basic and acidic residues" evidence="5">
    <location>
        <begin position="301"/>
        <end position="316"/>
    </location>
</feature>
<accession>A0A8X8ZWP8</accession>
<dbReference type="GO" id="GO:0005634">
    <property type="term" value="C:nucleus"/>
    <property type="evidence" value="ECO:0007669"/>
    <property type="project" value="UniProtKB-SubCell"/>
</dbReference>
<dbReference type="InterPro" id="IPR044198">
    <property type="entry name" value="DEK"/>
</dbReference>
<evidence type="ECO:0000259" key="6">
    <source>
        <dbReference type="PROSITE" id="PS51998"/>
    </source>
</evidence>
<feature type="compositionally biased region" description="Basic and acidic residues" evidence="5">
    <location>
        <begin position="677"/>
        <end position="687"/>
    </location>
</feature>
<feature type="compositionally biased region" description="Basic and acidic residues" evidence="5">
    <location>
        <begin position="242"/>
        <end position="251"/>
    </location>
</feature>
<evidence type="ECO:0000256" key="4">
    <source>
        <dbReference type="ARBA" id="ARBA00023242"/>
    </source>
</evidence>
<name>A0A8X8ZWP8_SALSN</name>
<feature type="compositionally biased region" description="Polar residues" evidence="5">
    <location>
        <begin position="380"/>
        <end position="401"/>
    </location>
</feature>
<gene>
    <name evidence="7" type="ORF">SASPL_117858</name>
</gene>
<feature type="compositionally biased region" description="Basic and acidic residues" evidence="5">
    <location>
        <begin position="365"/>
        <end position="374"/>
    </location>
</feature>
<feature type="region of interest" description="Disordered" evidence="5">
    <location>
        <begin position="520"/>
        <end position="744"/>
    </location>
</feature>
<feature type="compositionally biased region" description="Polar residues" evidence="5">
    <location>
        <begin position="661"/>
        <end position="676"/>
    </location>
</feature>
<feature type="compositionally biased region" description="Acidic residues" evidence="5">
    <location>
        <begin position="575"/>
        <end position="595"/>
    </location>
</feature>
<feature type="compositionally biased region" description="Acidic residues" evidence="5">
    <location>
        <begin position="317"/>
        <end position="332"/>
    </location>
</feature>
<feature type="compositionally biased region" description="Basic and acidic residues" evidence="5">
    <location>
        <begin position="279"/>
        <end position="294"/>
    </location>
</feature>
<keyword evidence="3" id="KW-0238">DNA-binding</keyword>
<keyword evidence="4" id="KW-0539">Nucleus</keyword>
<feature type="domain" description="DEK-C" evidence="6">
    <location>
        <begin position="736"/>
        <end position="791"/>
    </location>
</feature>
<dbReference type="EMBL" id="PNBA02000006">
    <property type="protein sequence ID" value="KAG6421307.1"/>
    <property type="molecule type" value="Genomic_DNA"/>
</dbReference>
<feature type="compositionally biased region" description="Low complexity" evidence="5">
    <location>
        <begin position="644"/>
        <end position="660"/>
    </location>
</feature>
<feature type="compositionally biased region" description="Acidic residues" evidence="5">
    <location>
        <begin position="603"/>
        <end position="619"/>
    </location>
</feature>
<keyword evidence="8" id="KW-1185">Reference proteome</keyword>
<comment type="caution">
    <text evidence="7">The sequence shown here is derived from an EMBL/GenBank/DDBJ whole genome shotgun (WGS) entry which is preliminary data.</text>
</comment>
<dbReference type="GO" id="GO:2000779">
    <property type="term" value="P:regulation of double-strand break repair"/>
    <property type="evidence" value="ECO:0007669"/>
    <property type="project" value="TreeGrafter"/>
</dbReference>
<feature type="compositionally biased region" description="Basic and acidic residues" evidence="5">
    <location>
        <begin position="1"/>
        <end position="46"/>
    </location>
</feature>
<comment type="subcellular location">
    <subcellularLocation>
        <location evidence="1">Nucleus</location>
    </subcellularLocation>
</comment>
<evidence type="ECO:0000256" key="2">
    <source>
        <dbReference type="ARBA" id="ARBA00022853"/>
    </source>
</evidence>
<sequence length="813" mass="89740">MAPKKEQVGFDGSKKKDRDAGKGEDGEKEKSEAKEENAKEGNESLNKRSRKGNKNKAKVVLPLYSSDRPIRQRKTVERFMMGDPPRASPSNTLSIEKGKGVKLKDIPNVAFKLSKAKPDETLQLLHNVLFGKKSTVHTLKKNIGLFSGFVWAKNEKKQRTTVEEKFEKCVKGQLLAFCDILNIPVTKLTTKKELITKLLDFLESPHAATDSLLADMEKKQKLSSQSGKKSKSSIEEEEDNDREAKSSQIDDNHDDDSTVGDGESEDEHHSEEGIDDDDGKVGEGESEEEHHSEEATDDDDSKVGEGESEEEHHLEEANDDDDDSTAGEGESEDEHHSEEGTDDDEDESGKHMDVEQSSSKKRGKKDSGKSELKCNKSVGKGSNVTASKTGKSTQKGKVTTRSSKKKKEEDNGKGMQLKDIPNVAFKLSKTKPHETLQLLHNVLFGKKSKVHTLKKNIGLFSGFVWADNEEKQRTKVKEKFEKCVKEKLLAFCDILDIHVTKSTTKKELITKLLDFLESPHATTDSLPADTEKGKKRKSMESTSKSPTSSNATAGKSKQKQKLSSQSGKKSKPSIEEEEEEDDNDDDSTVGEGENEEEHHSEEATDDDDDDNTDNEGESEEEHHSEEGTDDYKDEPGKHMDVEQSSSKKSSNKSVGKGSNVTASKTGKSTKNPSGSTSKKESVAEPKGKVTTRSSKKKKEEDNDVPAKGASAIKKKSSKSSKKEQGRGKDSIAANKQPSREEMHAAATNILNEVDFDVVKVADVFRQLAKHFGVDLGHRLEEVKEIIAEVMESILKNMSDDSGDETRKDDGDDG</sequence>